<dbReference type="GO" id="GO:0007155">
    <property type="term" value="P:cell adhesion"/>
    <property type="evidence" value="ECO:0007669"/>
    <property type="project" value="TreeGrafter"/>
</dbReference>
<protein>
    <submittedName>
        <fullName evidence="6">Spondin</fullName>
    </submittedName>
</protein>
<dbReference type="Gene3D" id="2.60.40.4060">
    <property type="entry name" value="Reeler domain"/>
    <property type="match status" value="1"/>
</dbReference>
<feature type="domain" description="Spondin" evidence="5">
    <location>
        <begin position="195"/>
        <end position="294"/>
    </location>
</feature>
<evidence type="ECO:0000256" key="1">
    <source>
        <dbReference type="ARBA" id="ARBA00022737"/>
    </source>
</evidence>
<feature type="chain" id="PRO_5004874044" evidence="3">
    <location>
        <begin position="28"/>
        <end position="294"/>
    </location>
</feature>
<feature type="domain" description="Reelin" evidence="4">
    <location>
        <begin position="26"/>
        <end position="192"/>
    </location>
</feature>
<feature type="signal peptide" evidence="3">
    <location>
        <begin position="1"/>
        <end position="27"/>
    </location>
</feature>
<dbReference type="PROSITE" id="PS51020">
    <property type="entry name" value="SPONDIN"/>
    <property type="match status" value="1"/>
</dbReference>
<proteinExistence type="evidence at transcript level"/>
<evidence type="ECO:0000256" key="3">
    <source>
        <dbReference type="SAM" id="SignalP"/>
    </source>
</evidence>
<dbReference type="InterPro" id="IPR042307">
    <property type="entry name" value="Reeler_sf"/>
</dbReference>
<name>W5XRX5_PLADU</name>
<accession>W5XRX5</accession>
<feature type="region of interest" description="Disordered" evidence="2">
    <location>
        <begin position="274"/>
        <end position="294"/>
    </location>
</feature>
<dbReference type="EMBL" id="KF835847">
    <property type="protein sequence ID" value="AHI16242.1"/>
    <property type="molecule type" value="mRNA"/>
</dbReference>
<dbReference type="InterPro" id="IPR051418">
    <property type="entry name" value="Spondin/Thrombospondin_T1"/>
</dbReference>
<dbReference type="SMR" id="W5XRX5"/>
<dbReference type="GO" id="GO:0031012">
    <property type="term" value="C:extracellular matrix"/>
    <property type="evidence" value="ECO:0007669"/>
    <property type="project" value="TreeGrafter"/>
</dbReference>
<evidence type="ECO:0000256" key="2">
    <source>
        <dbReference type="SAM" id="MobiDB-lite"/>
    </source>
</evidence>
<evidence type="ECO:0000313" key="6">
    <source>
        <dbReference type="EMBL" id="AHI16242.1"/>
    </source>
</evidence>
<dbReference type="InterPro" id="IPR009465">
    <property type="entry name" value="Spondin_N"/>
</dbReference>
<evidence type="ECO:0000259" key="5">
    <source>
        <dbReference type="PROSITE" id="PS51020"/>
    </source>
</evidence>
<dbReference type="PROSITE" id="PS51019">
    <property type="entry name" value="REELIN"/>
    <property type="match status" value="1"/>
</dbReference>
<dbReference type="InterPro" id="IPR038678">
    <property type="entry name" value="Spondin_N_sf"/>
</dbReference>
<organism evidence="6">
    <name type="scientific">Platynereis dumerilii</name>
    <name type="common">Dumeril's clam worm</name>
    <dbReference type="NCBI Taxonomy" id="6359"/>
    <lineage>
        <taxon>Eukaryota</taxon>
        <taxon>Metazoa</taxon>
        <taxon>Spiralia</taxon>
        <taxon>Lophotrochozoa</taxon>
        <taxon>Annelida</taxon>
        <taxon>Polychaeta</taxon>
        <taxon>Errantia</taxon>
        <taxon>Phyllodocida</taxon>
        <taxon>Nereididae</taxon>
        <taxon>Platynereis</taxon>
    </lineage>
</organism>
<dbReference type="AlphaFoldDB" id="W5XRX5"/>
<dbReference type="Gene3D" id="2.60.40.2130">
    <property type="entry name" value="F-spondin domain"/>
    <property type="match status" value="1"/>
</dbReference>
<dbReference type="PANTHER" id="PTHR11311:SF16">
    <property type="entry name" value="SPONDIN-1"/>
    <property type="match status" value="1"/>
</dbReference>
<dbReference type="CDD" id="cd08544">
    <property type="entry name" value="Reeler"/>
    <property type="match status" value="1"/>
</dbReference>
<sequence length="294" mass="32064">MDWQVAVTFGVVYLLTLLTVLPGAGNAVPRDSTPFNTRDVCRRDAPHTLATKSPGDNGFRIRLSGSNPDKYIPEEVYTITLNGTYNNQKLIGFMLVAVPENAQDESVAMGTFQHFSHGMTKFSERCPHVVTHTYDHPKAGVDILWTAPPAGAGCVTFRATVIEYSDIWYKDDGALTKVICQKDTLPVADPPSLGPGQDCCACGAGKYQMTFKGLWSRQTPSPGIGPGIKRLLHWSNIVGASHSKEYAIWEYGGYASKGVKEVCEFGYPPTLKQEMPQHSPDVRTVGKTPGILGE</sequence>
<evidence type="ECO:0000259" key="4">
    <source>
        <dbReference type="PROSITE" id="PS51019"/>
    </source>
</evidence>
<dbReference type="InterPro" id="IPR002861">
    <property type="entry name" value="Reeler_dom"/>
</dbReference>
<dbReference type="Pfam" id="PF06468">
    <property type="entry name" value="Spond_N"/>
    <property type="match status" value="1"/>
</dbReference>
<dbReference type="PANTHER" id="PTHR11311">
    <property type="entry name" value="SPONDIN"/>
    <property type="match status" value="1"/>
</dbReference>
<keyword evidence="3" id="KW-0732">Signal</keyword>
<keyword evidence="1" id="KW-0677">Repeat</keyword>
<reference evidence="6" key="1">
    <citation type="journal article" date="2014" name="BMC Biol.">
        <title>Larval body patterning and apical organs are conserved in animal evolution.</title>
        <authorList>
            <person name="Marlow H."/>
            <person name="Tosches M.A."/>
            <person name="Tomer R."/>
            <person name="Steinmetz P.R."/>
            <person name="Lauri A."/>
            <person name="Larsson T."/>
            <person name="Arendt D."/>
        </authorList>
    </citation>
    <scope>NUCLEOTIDE SEQUENCE</scope>
</reference>
<dbReference type="Pfam" id="PF02014">
    <property type="entry name" value="Reeler"/>
    <property type="match status" value="1"/>
</dbReference>